<accession>A0AA40CSR7</accession>
<dbReference type="Proteomes" id="UP001174936">
    <property type="component" value="Unassembled WGS sequence"/>
</dbReference>
<name>A0AA40CSR7_9PEZI</name>
<dbReference type="EMBL" id="JAULSV010000003">
    <property type="protein sequence ID" value="KAK0648053.1"/>
    <property type="molecule type" value="Genomic_DNA"/>
</dbReference>
<reference evidence="1" key="1">
    <citation type="submission" date="2023-06" db="EMBL/GenBank/DDBJ databases">
        <title>Genome-scale phylogeny and comparative genomics of the fungal order Sordariales.</title>
        <authorList>
            <consortium name="Lawrence Berkeley National Laboratory"/>
            <person name="Hensen N."/>
            <person name="Bonometti L."/>
            <person name="Westerberg I."/>
            <person name="Brannstrom I.O."/>
            <person name="Guillou S."/>
            <person name="Cros-Aarteil S."/>
            <person name="Calhoun S."/>
            <person name="Haridas S."/>
            <person name="Kuo A."/>
            <person name="Mondo S."/>
            <person name="Pangilinan J."/>
            <person name="Riley R."/>
            <person name="Labutti K."/>
            <person name="Andreopoulos B."/>
            <person name="Lipzen A."/>
            <person name="Chen C."/>
            <person name="Yanf M."/>
            <person name="Daum C."/>
            <person name="Ng V."/>
            <person name="Clum A."/>
            <person name="Steindorff A."/>
            <person name="Ohm R."/>
            <person name="Martin F."/>
            <person name="Silar P."/>
            <person name="Natvig D."/>
            <person name="Lalanne C."/>
            <person name="Gautier V."/>
            <person name="Ament-Velasquez S.L."/>
            <person name="Kruys A."/>
            <person name="Hutchinson M.I."/>
            <person name="Powell A.J."/>
            <person name="Barry K."/>
            <person name="Miller A.N."/>
            <person name="Grigoriev I.V."/>
            <person name="Debuchy R."/>
            <person name="Gladieux P."/>
            <person name="Thoren M.H."/>
            <person name="Johannesson H."/>
        </authorList>
    </citation>
    <scope>NUCLEOTIDE SEQUENCE</scope>
    <source>
        <strain evidence="1">SMH2532-1</strain>
    </source>
</reference>
<evidence type="ECO:0000313" key="1">
    <source>
        <dbReference type="EMBL" id="KAK0648053.1"/>
    </source>
</evidence>
<comment type="caution">
    <text evidence="1">The sequence shown here is derived from an EMBL/GenBank/DDBJ whole genome shotgun (WGS) entry which is preliminary data.</text>
</comment>
<organism evidence="1 2">
    <name type="scientific">Cercophora newfieldiana</name>
    <dbReference type="NCBI Taxonomy" id="92897"/>
    <lineage>
        <taxon>Eukaryota</taxon>
        <taxon>Fungi</taxon>
        <taxon>Dikarya</taxon>
        <taxon>Ascomycota</taxon>
        <taxon>Pezizomycotina</taxon>
        <taxon>Sordariomycetes</taxon>
        <taxon>Sordariomycetidae</taxon>
        <taxon>Sordariales</taxon>
        <taxon>Lasiosphaeriaceae</taxon>
        <taxon>Cercophora</taxon>
    </lineage>
</organism>
<evidence type="ECO:0000313" key="2">
    <source>
        <dbReference type="Proteomes" id="UP001174936"/>
    </source>
</evidence>
<proteinExistence type="predicted"/>
<keyword evidence="2" id="KW-1185">Reference proteome</keyword>
<protein>
    <submittedName>
        <fullName evidence="1">Uncharacterized protein</fullName>
    </submittedName>
</protein>
<sequence>MTIQSFFSDRKANIYLHRHTARFSRPHAKMSTMLFRTQQPVRLFTSERALAHHDVLRSEQVDTHLRRGPNFNCLSPGPLAFPFPQPPSTPRPSPNHFAVVVLHAQTVEAAMYWAELRDGELVVNITELLEFNQKMLSMAASRLKEGRCILDFTEADFNNTIFYLRHLETNVLEKIGVSPDFLIRNLLIPLKGLPAYLYAIVWKTSSPLISTPNRERILA</sequence>
<gene>
    <name evidence="1" type="ORF">B0T16DRAFT_444241</name>
</gene>
<dbReference type="AlphaFoldDB" id="A0AA40CSR7"/>